<evidence type="ECO:0000313" key="1">
    <source>
        <dbReference type="EMBL" id="KWX79801.1"/>
    </source>
</evidence>
<comment type="caution">
    <text evidence="1">The sequence shown here is derived from an EMBL/GenBank/DDBJ whole genome shotgun (WGS) entry which is preliminary data.</text>
</comment>
<name>A0A132U885_9BACL</name>
<gene>
    <name evidence="1" type="ORF">AMQ84_05925</name>
</gene>
<proteinExistence type="predicted"/>
<dbReference type="PATRIC" id="fig|483937.3.peg.4672"/>
<keyword evidence="2" id="KW-1185">Reference proteome</keyword>
<accession>A0A132U885</accession>
<evidence type="ECO:0008006" key="3">
    <source>
        <dbReference type="Google" id="ProtNLM"/>
    </source>
</evidence>
<evidence type="ECO:0000313" key="2">
    <source>
        <dbReference type="Proteomes" id="UP000070475"/>
    </source>
</evidence>
<organism evidence="1 2">
    <name type="scientific">Paenibacillus riograndensis</name>
    <dbReference type="NCBI Taxonomy" id="483937"/>
    <lineage>
        <taxon>Bacteria</taxon>
        <taxon>Bacillati</taxon>
        <taxon>Bacillota</taxon>
        <taxon>Bacilli</taxon>
        <taxon>Bacillales</taxon>
        <taxon>Paenibacillaceae</taxon>
        <taxon>Paenibacillus</taxon>
        <taxon>Paenibacillus sonchi group</taxon>
    </lineage>
</organism>
<dbReference type="EMBL" id="LIRB01000108">
    <property type="protein sequence ID" value="KWX79801.1"/>
    <property type="molecule type" value="Genomic_DNA"/>
</dbReference>
<dbReference type="AlphaFoldDB" id="A0A132U885"/>
<dbReference type="Proteomes" id="UP000070475">
    <property type="component" value="Unassembled WGS sequence"/>
</dbReference>
<protein>
    <recommendedName>
        <fullName evidence="3">DUF559 domain-containing protein</fullName>
    </recommendedName>
</protein>
<reference evidence="1 2" key="1">
    <citation type="submission" date="2015-08" db="EMBL/GenBank/DDBJ databases">
        <title>Genomes of Paenibacillus riograndensis.</title>
        <authorList>
            <person name="Sant'Anna F.H."/>
            <person name="Souza R."/>
            <person name="Ambrosini A."/>
            <person name="Bach E."/>
            <person name="Fernandes G."/>
            <person name="Balsanelli E."/>
            <person name="Baura V.A."/>
            <person name="Pedrosa F.O."/>
            <person name="Souza E.M."/>
            <person name="Passaglia L."/>
        </authorList>
    </citation>
    <scope>NUCLEOTIDE SEQUENCE [LARGE SCALE GENOMIC DNA]</scope>
    <source>
        <strain evidence="1 2">CAS34</strain>
    </source>
</reference>
<sequence length="224" mass="26621">MGFQEEHSTWLKYHLDRRKGERRDRLERGHDHGERMFLEQIWWPMMGTLQNLHPEYEVVDWRGRPYFVDLVWRPGQVKFAFEVKGYGPHVQNMDRTRYRQELNRETFLQIAGYRVVSIPYDDLEASPQLIISLIRSLVAPFISGNNAMEHFTRLEREMIRLAVSRDGLIRPVDVVKELGVNLRTVRNMLQALCAKGRLRPVPTNSGRRVCRYEVIHSFSDEQLW</sequence>
<dbReference type="OrthoDB" id="2677830at2"/>